<dbReference type="EMBL" id="OA888077">
    <property type="protein sequence ID" value="CAD7283752.1"/>
    <property type="molecule type" value="Genomic_DNA"/>
</dbReference>
<evidence type="ECO:0000313" key="4">
    <source>
        <dbReference type="Proteomes" id="UP000678499"/>
    </source>
</evidence>
<protein>
    <submittedName>
        <fullName evidence="3">Uncharacterized protein</fullName>
    </submittedName>
</protein>
<evidence type="ECO:0000313" key="3">
    <source>
        <dbReference type="EMBL" id="CAD7283752.1"/>
    </source>
</evidence>
<sequence>LGQALSRINTPAKGSPGKDPYAGGGQGCDVCPWDSSGSPVPTVGSPAPRSLDDKRKDYVTNARQIKSCDVGSRLAPPAPKKPQRNSVAAIETHLGDLNATRTPSIEETEDSVGGRRSHRDSSIPESVAEINEEDEIAENTELQPSTSSNVKFRVESDTDESVTPTSAIDRAAGTSAAAPVTIVTAAPPSAAHPATPLLQFDSVVPRIFAADTADGSDTCCGVAQDNNAIVFDEADVNTQYACHIASGVVHAQSGYSGQPEGYSRLQNDGCLISAENLPDEFVLEPNSGGFLQFVAPYLDRIPEETGSETSSITTEAREILRSSDGHSRRNLTGIVPGQAGAMTCRATGQPRPGDSSSYLNQDPVPTHIMSTDPLPSVPLPHRSGFLGTYSAPMPQPDNTLMVLRKAKEALEKKLLEEHQRLQREAEKGTQL</sequence>
<keyword evidence="4" id="KW-1185">Reference proteome</keyword>
<feature type="region of interest" description="Disordered" evidence="2">
    <location>
        <begin position="1"/>
        <end position="126"/>
    </location>
</feature>
<organism evidence="3">
    <name type="scientific">Notodromas monacha</name>
    <dbReference type="NCBI Taxonomy" id="399045"/>
    <lineage>
        <taxon>Eukaryota</taxon>
        <taxon>Metazoa</taxon>
        <taxon>Ecdysozoa</taxon>
        <taxon>Arthropoda</taxon>
        <taxon>Crustacea</taxon>
        <taxon>Oligostraca</taxon>
        <taxon>Ostracoda</taxon>
        <taxon>Podocopa</taxon>
        <taxon>Podocopida</taxon>
        <taxon>Cypridocopina</taxon>
        <taxon>Cypridoidea</taxon>
        <taxon>Cyprididae</taxon>
        <taxon>Notodromas</taxon>
    </lineage>
</organism>
<reference evidence="3" key="1">
    <citation type="submission" date="2020-11" db="EMBL/GenBank/DDBJ databases">
        <authorList>
            <person name="Tran Van P."/>
        </authorList>
    </citation>
    <scope>NUCLEOTIDE SEQUENCE</scope>
</reference>
<name>A0A7R9GJT2_9CRUS</name>
<dbReference type="EMBL" id="CAJPEX010006040">
    <property type="protein sequence ID" value="CAG0923904.1"/>
    <property type="molecule type" value="Genomic_DNA"/>
</dbReference>
<gene>
    <name evidence="3" type="ORF">NMOB1V02_LOCUS11363</name>
</gene>
<feature type="compositionally biased region" description="Low complexity" evidence="2">
    <location>
        <begin position="35"/>
        <end position="48"/>
    </location>
</feature>
<feature type="non-terminal residue" evidence="3">
    <location>
        <position position="431"/>
    </location>
</feature>
<evidence type="ECO:0000256" key="2">
    <source>
        <dbReference type="SAM" id="MobiDB-lite"/>
    </source>
</evidence>
<dbReference type="Proteomes" id="UP000678499">
    <property type="component" value="Unassembled WGS sequence"/>
</dbReference>
<dbReference type="AlphaFoldDB" id="A0A7R9GJT2"/>
<feature type="region of interest" description="Disordered" evidence="2">
    <location>
        <begin position="144"/>
        <end position="176"/>
    </location>
</feature>
<evidence type="ECO:0000256" key="1">
    <source>
        <dbReference type="SAM" id="Coils"/>
    </source>
</evidence>
<feature type="coiled-coil region" evidence="1">
    <location>
        <begin position="400"/>
        <end position="431"/>
    </location>
</feature>
<proteinExistence type="predicted"/>
<feature type="non-terminal residue" evidence="3">
    <location>
        <position position="1"/>
    </location>
</feature>
<accession>A0A7R9GJT2</accession>
<keyword evidence="1" id="KW-0175">Coiled coil</keyword>